<protein>
    <submittedName>
        <fullName evidence="4">Glycosyltransferase family 4 protein</fullName>
    </submittedName>
</protein>
<dbReference type="RefSeq" id="WP_256613507.1">
    <property type="nucleotide sequence ID" value="NZ_JANIBK010000005.1"/>
</dbReference>
<dbReference type="PANTHER" id="PTHR45947">
    <property type="entry name" value="SULFOQUINOVOSYL TRANSFERASE SQD2"/>
    <property type="match status" value="1"/>
</dbReference>
<name>A0ABT1U258_9GAMM</name>
<dbReference type="PANTHER" id="PTHR45947:SF3">
    <property type="entry name" value="SULFOQUINOVOSYL TRANSFERASE SQD2"/>
    <property type="match status" value="1"/>
</dbReference>
<keyword evidence="1" id="KW-0812">Transmembrane</keyword>
<evidence type="ECO:0000313" key="5">
    <source>
        <dbReference type="Proteomes" id="UP001524586"/>
    </source>
</evidence>
<dbReference type="InterPro" id="IPR050194">
    <property type="entry name" value="Glycosyltransferase_grp1"/>
</dbReference>
<dbReference type="CDD" id="cd03798">
    <property type="entry name" value="GT4_WlbH-like"/>
    <property type="match status" value="1"/>
</dbReference>
<dbReference type="InterPro" id="IPR001296">
    <property type="entry name" value="Glyco_trans_1"/>
</dbReference>
<gene>
    <name evidence="4" type="ORF">NP596_01875</name>
</gene>
<dbReference type="SUPFAM" id="SSF53756">
    <property type="entry name" value="UDP-Glycosyltransferase/glycogen phosphorylase"/>
    <property type="match status" value="1"/>
</dbReference>
<dbReference type="Pfam" id="PF13439">
    <property type="entry name" value="Glyco_transf_4"/>
    <property type="match status" value="1"/>
</dbReference>
<dbReference type="Gene3D" id="3.40.50.2000">
    <property type="entry name" value="Glycogen Phosphorylase B"/>
    <property type="match status" value="2"/>
</dbReference>
<comment type="caution">
    <text evidence="4">The sequence shown here is derived from an EMBL/GenBank/DDBJ whole genome shotgun (WGS) entry which is preliminary data.</text>
</comment>
<keyword evidence="1" id="KW-0472">Membrane</keyword>
<organism evidence="4 5">
    <name type="scientific">Methylomonas rivi</name>
    <dbReference type="NCBI Taxonomy" id="2952226"/>
    <lineage>
        <taxon>Bacteria</taxon>
        <taxon>Pseudomonadati</taxon>
        <taxon>Pseudomonadota</taxon>
        <taxon>Gammaproteobacteria</taxon>
        <taxon>Methylococcales</taxon>
        <taxon>Methylococcaceae</taxon>
        <taxon>Methylomonas</taxon>
    </lineage>
</organism>
<dbReference type="EMBL" id="JANIBK010000005">
    <property type="protein sequence ID" value="MCQ8127191.1"/>
    <property type="molecule type" value="Genomic_DNA"/>
</dbReference>
<feature type="transmembrane region" description="Helical" evidence="1">
    <location>
        <begin position="59"/>
        <end position="77"/>
    </location>
</feature>
<proteinExistence type="predicted"/>
<keyword evidence="1" id="KW-1133">Transmembrane helix</keyword>
<keyword evidence="5" id="KW-1185">Reference proteome</keyword>
<reference evidence="4 5" key="1">
    <citation type="submission" date="2022-07" db="EMBL/GenBank/DDBJ databases">
        <title>Methylomonas rivi sp. nov., Methylomonas rosea sp. nov., Methylomonas aureus sp. nov. and Methylomonas subterranea sp. nov., four novel methanotrophs isolated from a freshwater creek and the deep terrestrial subsurface.</title>
        <authorList>
            <person name="Abin C."/>
            <person name="Sankaranarayanan K."/>
            <person name="Garner C."/>
            <person name="Sindelar R."/>
            <person name="Kotary K."/>
            <person name="Garner R."/>
            <person name="Barclay S."/>
            <person name="Lawson P."/>
            <person name="Krumholz L."/>
        </authorList>
    </citation>
    <scope>NUCLEOTIDE SEQUENCE [LARGE SCALE GENOMIC DNA]</scope>
    <source>
        <strain evidence="4 5">WSC-6</strain>
    </source>
</reference>
<evidence type="ECO:0000256" key="1">
    <source>
        <dbReference type="SAM" id="Phobius"/>
    </source>
</evidence>
<evidence type="ECO:0000259" key="3">
    <source>
        <dbReference type="Pfam" id="PF13439"/>
    </source>
</evidence>
<feature type="domain" description="Glycosyl transferase family 1" evidence="2">
    <location>
        <begin position="184"/>
        <end position="345"/>
    </location>
</feature>
<dbReference type="Pfam" id="PF00534">
    <property type="entry name" value="Glycos_transf_1"/>
    <property type="match status" value="1"/>
</dbReference>
<evidence type="ECO:0000313" key="4">
    <source>
        <dbReference type="EMBL" id="MCQ8127191.1"/>
    </source>
</evidence>
<accession>A0ABT1U258</accession>
<sequence>MQHLSRSGRVNIEVIAPVPWVPFKSRFFPEYSKLVDVPRYELWHGLNVYHPRYLVVPKIGMLATPIFLAITLFWEILHLNNKGHKFDIIDAHYYYPDGVAVAIVAKLLKIPLLITARGTDINLISNFTIPRKMIVWASKIARFNLAVCEALRRRMVDIGFDETATGVYRNGVDLNLFHPFFMRDEMRQKWNVRRHLLISVGYLIERKGHHLLIEAMSSLPDYELFIVGDGEWREKLELLAKQHAVQERVRFIGEVPQQQLPELYNIADALVLASSREGWANVLLEAMACGTPVVATRIWGTPEVVQAPEAGVLCKERSVQGIIEAVECLFDNYPDRQKTRQYAEKFSWQETTEGLLALISEVNRSNLQQ</sequence>
<dbReference type="InterPro" id="IPR028098">
    <property type="entry name" value="Glyco_trans_4-like_N"/>
</dbReference>
<dbReference type="Proteomes" id="UP001524586">
    <property type="component" value="Unassembled WGS sequence"/>
</dbReference>
<evidence type="ECO:0000259" key="2">
    <source>
        <dbReference type="Pfam" id="PF00534"/>
    </source>
</evidence>
<feature type="domain" description="Glycosyltransferase subfamily 4-like N-terminal" evidence="3">
    <location>
        <begin position="56"/>
        <end position="175"/>
    </location>
</feature>